<dbReference type="Proteomes" id="UP000601990">
    <property type="component" value="Unassembled WGS sequence"/>
</dbReference>
<sequence>MTTPDLSTDVRWPDVPAVHGWLSLDRRGGWRLKGEPVTHAGLNGFLNTNYRSDSDGNWFVQNGPQRVFVTLDYTPLVLRLDVDSSLTAHTGATTAPAIAAYLDEDGNVLLQVSQGVGLLDDRDLPAFVEQCQADDGGPASDAAFTEVMGGGSGVGSGVIWHGLPLQSIRHAEVAARFAFQPRPEP</sequence>
<name>A0ABX1MXC1_9RHOO</name>
<dbReference type="InterPro" id="IPR021332">
    <property type="entry name" value="DUF2944"/>
</dbReference>
<dbReference type="Pfam" id="PF11161">
    <property type="entry name" value="DUF2944"/>
    <property type="match status" value="1"/>
</dbReference>
<dbReference type="RefSeq" id="WP_169197716.1">
    <property type="nucleotide sequence ID" value="NZ_WTVH02000010.1"/>
</dbReference>
<reference evidence="1" key="1">
    <citation type="submission" date="2019-12" db="EMBL/GenBank/DDBJ databases">
        <title>Comparative genomics gives insights into the taxonomy of the Azoarcus-Aromatoleum group and reveals separate origins of nif in the plant-associated Azoarcus and non-plant-associated Aromatoleum sub-groups.</title>
        <authorList>
            <person name="Lafos M."/>
            <person name="Maluk M."/>
            <person name="Batista M."/>
            <person name="Junghare M."/>
            <person name="Carmona M."/>
            <person name="Faoro H."/>
            <person name="Cruz L.M."/>
            <person name="Battistoni F."/>
            <person name="De Souza E."/>
            <person name="Pedrosa F."/>
            <person name="Chen W.-M."/>
            <person name="Poole P.S."/>
            <person name="Dixon R.A."/>
            <person name="James E.K."/>
        </authorList>
    </citation>
    <scope>NUCLEOTIDE SEQUENCE</scope>
    <source>
        <strain evidence="1">U120</strain>
    </source>
</reference>
<keyword evidence="2" id="KW-1185">Reference proteome</keyword>
<dbReference type="EMBL" id="WTVH01000004">
    <property type="protein sequence ID" value="NMF92403.1"/>
    <property type="molecule type" value="Genomic_DNA"/>
</dbReference>
<comment type="caution">
    <text evidence="1">The sequence shown here is derived from an EMBL/GenBank/DDBJ whole genome shotgun (WGS) entry which is preliminary data.</text>
</comment>
<protein>
    <submittedName>
        <fullName evidence="1">DUF2946 family protein</fullName>
    </submittedName>
</protein>
<evidence type="ECO:0000313" key="2">
    <source>
        <dbReference type="Proteomes" id="UP000601990"/>
    </source>
</evidence>
<organism evidence="1 2">
    <name type="scientific">Aromatoleum buckelii</name>
    <dbReference type="NCBI Taxonomy" id="200254"/>
    <lineage>
        <taxon>Bacteria</taxon>
        <taxon>Pseudomonadati</taxon>
        <taxon>Pseudomonadota</taxon>
        <taxon>Betaproteobacteria</taxon>
        <taxon>Rhodocyclales</taxon>
        <taxon>Rhodocyclaceae</taxon>
        <taxon>Aromatoleum</taxon>
    </lineage>
</organism>
<evidence type="ECO:0000313" key="1">
    <source>
        <dbReference type="EMBL" id="NMF92403.1"/>
    </source>
</evidence>
<accession>A0ABX1MXC1</accession>
<proteinExistence type="predicted"/>
<gene>
    <name evidence="1" type="ORF">GO608_03550</name>
</gene>